<dbReference type="AlphaFoldDB" id="A0A0K2GEV9"/>
<dbReference type="KEGG" id="nmv:NITMOv2_2737"/>
<dbReference type="STRING" id="42253.NITMOv2_2737"/>
<evidence type="ECO:0000313" key="1">
    <source>
        <dbReference type="EMBL" id="ALA59147.1"/>
    </source>
</evidence>
<accession>A0A0K2GEV9</accession>
<dbReference type="Proteomes" id="UP000069205">
    <property type="component" value="Chromosome"/>
</dbReference>
<evidence type="ECO:0000313" key="2">
    <source>
        <dbReference type="Proteomes" id="UP000069205"/>
    </source>
</evidence>
<keyword evidence="2" id="KW-1185">Reference proteome</keyword>
<dbReference type="PATRIC" id="fig|42253.5.peg.2707"/>
<gene>
    <name evidence="1" type="ORF">NITMOv2_2737</name>
</gene>
<reference evidence="1 2" key="1">
    <citation type="journal article" date="2015" name="Proc. Natl. Acad. Sci. U.S.A.">
        <title>Expanded metabolic versatility of ubiquitous nitrite-oxidizing bacteria from the genus Nitrospira.</title>
        <authorList>
            <person name="Koch H."/>
            <person name="Lucker S."/>
            <person name="Albertsen M."/>
            <person name="Kitzinger K."/>
            <person name="Herbold C."/>
            <person name="Spieck E."/>
            <person name="Nielsen P.H."/>
            <person name="Wagner M."/>
            <person name="Daims H."/>
        </authorList>
    </citation>
    <scope>NUCLEOTIDE SEQUENCE [LARGE SCALE GENOMIC DNA]</scope>
    <source>
        <strain evidence="1 2">NSP M-1</strain>
    </source>
</reference>
<proteinExistence type="predicted"/>
<protein>
    <submittedName>
        <fullName evidence="1">Uncharacterized protein</fullName>
    </submittedName>
</protein>
<dbReference type="RefSeq" id="WP_053380219.1">
    <property type="nucleotide sequence ID" value="NZ_CP011801.1"/>
</dbReference>
<dbReference type="EMBL" id="CP011801">
    <property type="protein sequence ID" value="ALA59147.1"/>
    <property type="molecule type" value="Genomic_DNA"/>
</dbReference>
<sequence length="470" mass="52898">MTERVPRLKPALEQERLGLWMGDEFQLATGDAAEQLSPVLRWHVGHEVVAVPRRPDRGAPFIWTAAPSILEHVVLSDDGAAVTGPQGGSLELTLVPRLRSNRAYYDDSTTRYFSGRPLRLRGTMHPRDGAPRFIARTIWPEDSLIRPDRLPLRPLDAERRLAQLIDAQMEAVADPLPARLLWARQPGTAVRWADRPVLAFVLNGAQADDDESHGGHLSIATGRLGPRGEWADWIVNNFYPLDVVSEKGILAGLVPMDNYLNDLNSGQAYYRPSSMTVLLLRDDRTAARVQSAIHDVFQRFYADPGRYHHAAMNSTGMPMDALRSVGWRVPPLGRTGLLLAWPAWLYVMLTSRDREAAGSLYRYLMEEKTRVFPRAAFEAATLDVLRLMERRTDPGRRLTEYERLLQEDGLAVLFVRIPQIPSSRAFGTAPVASFEQYRQRVPADRAAWETVALEPRRFPEHLRGRRGGGA</sequence>
<organism evidence="1 2">
    <name type="scientific">Nitrospira moscoviensis</name>
    <dbReference type="NCBI Taxonomy" id="42253"/>
    <lineage>
        <taxon>Bacteria</taxon>
        <taxon>Pseudomonadati</taxon>
        <taxon>Nitrospirota</taxon>
        <taxon>Nitrospiria</taxon>
        <taxon>Nitrospirales</taxon>
        <taxon>Nitrospiraceae</taxon>
        <taxon>Nitrospira</taxon>
    </lineage>
</organism>
<name>A0A0K2GEV9_NITMO</name>